<sequence>MTSLSLLNIRVKDESLEALTHLKCLLELTISNQFSTEEYARLSVSLPDTKSDYFQPYVVLDDTIDGKDIMVIGKRKPFLNSQTDKKKLKKYSTQFSLYRKKFIDLK</sequence>
<proteinExistence type="predicted"/>
<dbReference type="Proteomes" id="UP001589854">
    <property type="component" value="Unassembled WGS sequence"/>
</dbReference>
<reference evidence="1 2" key="1">
    <citation type="submission" date="2024-09" db="EMBL/GenBank/DDBJ databases">
        <authorList>
            <person name="Sun Q."/>
            <person name="Mori K."/>
        </authorList>
    </citation>
    <scope>NUCLEOTIDE SEQUENCE [LARGE SCALE GENOMIC DNA]</scope>
    <source>
        <strain evidence="1 2">CCM 7228</strain>
    </source>
</reference>
<comment type="caution">
    <text evidence="1">The sequence shown here is derived from an EMBL/GenBank/DDBJ whole genome shotgun (WGS) entry which is preliminary data.</text>
</comment>
<evidence type="ECO:0000313" key="1">
    <source>
        <dbReference type="EMBL" id="MFC0274214.1"/>
    </source>
</evidence>
<keyword evidence="2" id="KW-1185">Reference proteome</keyword>
<name>A0ABV6GKV5_9BACI</name>
<gene>
    <name evidence="1" type="ORF">ACFFIX_22965</name>
</gene>
<dbReference type="RefSeq" id="WP_378938240.1">
    <property type="nucleotide sequence ID" value="NZ_JBHLVO010000031.1"/>
</dbReference>
<accession>A0ABV6GKV5</accession>
<protein>
    <submittedName>
        <fullName evidence="1">Uncharacterized protein</fullName>
    </submittedName>
</protein>
<organism evidence="1 2">
    <name type="scientific">Metabacillus herbersteinensis</name>
    <dbReference type="NCBI Taxonomy" id="283816"/>
    <lineage>
        <taxon>Bacteria</taxon>
        <taxon>Bacillati</taxon>
        <taxon>Bacillota</taxon>
        <taxon>Bacilli</taxon>
        <taxon>Bacillales</taxon>
        <taxon>Bacillaceae</taxon>
        <taxon>Metabacillus</taxon>
    </lineage>
</organism>
<evidence type="ECO:0000313" key="2">
    <source>
        <dbReference type="Proteomes" id="UP001589854"/>
    </source>
</evidence>
<dbReference type="EMBL" id="JBHLVO010000031">
    <property type="protein sequence ID" value="MFC0274214.1"/>
    <property type="molecule type" value="Genomic_DNA"/>
</dbReference>